<evidence type="ECO:0000313" key="10">
    <source>
        <dbReference type="Proteomes" id="UP000184041"/>
    </source>
</evidence>
<dbReference type="RefSeq" id="WP_073064853.1">
    <property type="nucleotide sequence ID" value="NZ_FQUS01000013.1"/>
</dbReference>
<reference evidence="9 10" key="1">
    <citation type="submission" date="2016-11" db="EMBL/GenBank/DDBJ databases">
        <authorList>
            <person name="Jaros S."/>
            <person name="Januszkiewicz K."/>
            <person name="Wedrychowicz H."/>
        </authorList>
    </citation>
    <scope>NUCLEOTIDE SEQUENCE [LARGE SCALE GENOMIC DNA]</scope>
    <source>
        <strain evidence="9 10">DSM 21986</strain>
    </source>
</reference>
<name>A0A1M5EI70_9BACT</name>
<evidence type="ECO:0000256" key="4">
    <source>
        <dbReference type="ARBA" id="ARBA00022723"/>
    </source>
</evidence>
<evidence type="ECO:0000256" key="6">
    <source>
        <dbReference type="ARBA" id="ARBA00022840"/>
    </source>
</evidence>
<dbReference type="InterPro" id="IPR043519">
    <property type="entry name" value="NT_sf"/>
</dbReference>
<sequence>MATKVDLKTKQLQEICKKYNVKELYLFGSATTDNFSEDSDLDFIVKFDRRSFEGAFDQFIDFKQELEQIYGRPVDLYHLKKFRNSIFQQEVERSKELLYAA</sequence>
<evidence type="ECO:0000259" key="8">
    <source>
        <dbReference type="Pfam" id="PF18765"/>
    </source>
</evidence>
<gene>
    <name evidence="9" type="ORF">SAMN05443144_11368</name>
</gene>
<evidence type="ECO:0000313" key="9">
    <source>
        <dbReference type="EMBL" id="SHF78939.1"/>
    </source>
</evidence>
<dbReference type="PANTHER" id="PTHR33571">
    <property type="entry name" value="SSL8005 PROTEIN"/>
    <property type="match status" value="1"/>
</dbReference>
<accession>A0A1M5EI70</accession>
<keyword evidence="4" id="KW-0479">Metal-binding</keyword>
<keyword evidence="2" id="KW-0808">Transferase</keyword>
<keyword evidence="5" id="KW-0547">Nucleotide-binding</keyword>
<dbReference type="PANTHER" id="PTHR33571:SF12">
    <property type="entry name" value="BSL3053 PROTEIN"/>
    <property type="match status" value="1"/>
</dbReference>
<evidence type="ECO:0000256" key="2">
    <source>
        <dbReference type="ARBA" id="ARBA00022679"/>
    </source>
</evidence>
<dbReference type="GO" id="GO:0016779">
    <property type="term" value="F:nucleotidyltransferase activity"/>
    <property type="evidence" value="ECO:0007669"/>
    <property type="project" value="UniProtKB-KW"/>
</dbReference>
<keyword evidence="6" id="KW-0067">ATP-binding</keyword>
<evidence type="ECO:0000256" key="7">
    <source>
        <dbReference type="ARBA" id="ARBA00022842"/>
    </source>
</evidence>
<keyword evidence="3" id="KW-0548">Nucleotidyltransferase</keyword>
<keyword evidence="10" id="KW-1185">Reference proteome</keyword>
<dbReference type="GO" id="GO:0046872">
    <property type="term" value="F:metal ion binding"/>
    <property type="evidence" value="ECO:0007669"/>
    <property type="project" value="UniProtKB-KW"/>
</dbReference>
<organism evidence="9 10">
    <name type="scientific">Fodinibius roseus</name>
    <dbReference type="NCBI Taxonomy" id="1194090"/>
    <lineage>
        <taxon>Bacteria</taxon>
        <taxon>Pseudomonadati</taxon>
        <taxon>Balneolota</taxon>
        <taxon>Balneolia</taxon>
        <taxon>Balneolales</taxon>
        <taxon>Balneolaceae</taxon>
        <taxon>Fodinibius</taxon>
    </lineage>
</organism>
<dbReference type="GO" id="GO:0005524">
    <property type="term" value="F:ATP binding"/>
    <property type="evidence" value="ECO:0007669"/>
    <property type="project" value="UniProtKB-KW"/>
</dbReference>
<dbReference type="Gene3D" id="3.30.460.10">
    <property type="entry name" value="Beta Polymerase, domain 2"/>
    <property type="match status" value="1"/>
</dbReference>
<dbReference type="Pfam" id="PF18765">
    <property type="entry name" value="Polbeta"/>
    <property type="match status" value="1"/>
</dbReference>
<evidence type="ECO:0000256" key="5">
    <source>
        <dbReference type="ARBA" id="ARBA00022741"/>
    </source>
</evidence>
<dbReference type="InterPro" id="IPR041633">
    <property type="entry name" value="Polbeta"/>
</dbReference>
<dbReference type="STRING" id="1194090.SAMN05443144_11368"/>
<evidence type="ECO:0000256" key="1">
    <source>
        <dbReference type="ARBA" id="ARBA00001946"/>
    </source>
</evidence>
<dbReference type="OrthoDB" id="9793933at2"/>
<comment type="cofactor">
    <cofactor evidence="1">
        <name>Mg(2+)</name>
        <dbReference type="ChEBI" id="CHEBI:18420"/>
    </cofactor>
</comment>
<dbReference type="InterPro" id="IPR052038">
    <property type="entry name" value="Type-VII_TA_antitoxin"/>
</dbReference>
<feature type="domain" description="Polymerase beta nucleotidyltransferase" evidence="8">
    <location>
        <begin position="10"/>
        <end position="99"/>
    </location>
</feature>
<proteinExistence type="predicted"/>
<dbReference type="AlphaFoldDB" id="A0A1M5EI70"/>
<dbReference type="Proteomes" id="UP000184041">
    <property type="component" value="Unassembled WGS sequence"/>
</dbReference>
<protein>
    <recommendedName>
        <fullName evidence="8">Polymerase beta nucleotidyltransferase domain-containing protein</fullName>
    </recommendedName>
</protein>
<evidence type="ECO:0000256" key="3">
    <source>
        <dbReference type="ARBA" id="ARBA00022695"/>
    </source>
</evidence>
<dbReference type="CDD" id="cd05403">
    <property type="entry name" value="NT_KNTase_like"/>
    <property type="match status" value="1"/>
</dbReference>
<dbReference type="SUPFAM" id="SSF81301">
    <property type="entry name" value="Nucleotidyltransferase"/>
    <property type="match status" value="1"/>
</dbReference>
<dbReference type="EMBL" id="FQUS01000013">
    <property type="protein sequence ID" value="SHF78939.1"/>
    <property type="molecule type" value="Genomic_DNA"/>
</dbReference>
<keyword evidence="7" id="KW-0460">Magnesium</keyword>